<dbReference type="Proteomes" id="UP000663722">
    <property type="component" value="Chromosome"/>
</dbReference>
<sequence length="60" mass="7105">MVTENLLSELFRKRIEKLAIEKHLTDAEKERIIRVFKEAMTNRFMDAHQICQQLGSEDTV</sequence>
<organism evidence="1 2">
    <name type="scientific">Desulfonema magnum</name>
    <dbReference type="NCBI Taxonomy" id="45655"/>
    <lineage>
        <taxon>Bacteria</taxon>
        <taxon>Pseudomonadati</taxon>
        <taxon>Thermodesulfobacteriota</taxon>
        <taxon>Desulfobacteria</taxon>
        <taxon>Desulfobacterales</taxon>
        <taxon>Desulfococcaceae</taxon>
        <taxon>Desulfonema</taxon>
    </lineage>
</organism>
<dbReference type="KEGG" id="dmm:dnm_100540"/>
<proteinExistence type="predicted"/>
<evidence type="ECO:0000313" key="1">
    <source>
        <dbReference type="EMBL" id="QTA93945.1"/>
    </source>
</evidence>
<reference evidence="1" key="1">
    <citation type="journal article" date="2021" name="Microb. Physiol.">
        <title>Proteogenomic Insights into the Physiology of Marine, Sulfate-Reducing, Filamentous Desulfonema limicola and Desulfonema magnum.</title>
        <authorList>
            <person name="Schnaars V."/>
            <person name="Wohlbrand L."/>
            <person name="Scheve S."/>
            <person name="Hinrichs C."/>
            <person name="Reinhardt R."/>
            <person name="Rabus R."/>
        </authorList>
    </citation>
    <scope>NUCLEOTIDE SEQUENCE</scope>
    <source>
        <strain evidence="1">4be13</strain>
    </source>
</reference>
<keyword evidence="2" id="KW-1185">Reference proteome</keyword>
<dbReference type="AlphaFoldDB" id="A0A975GUA0"/>
<protein>
    <submittedName>
        <fullName evidence="1">Uncharacterized protein</fullName>
    </submittedName>
</protein>
<name>A0A975GUA0_9BACT</name>
<dbReference type="EMBL" id="CP061800">
    <property type="protein sequence ID" value="QTA93945.1"/>
    <property type="molecule type" value="Genomic_DNA"/>
</dbReference>
<evidence type="ECO:0000313" key="2">
    <source>
        <dbReference type="Proteomes" id="UP000663722"/>
    </source>
</evidence>
<dbReference type="RefSeq" id="WP_207680645.1">
    <property type="nucleotide sequence ID" value="NZ_CP061800.1"/>
</dbReference>
<accession>A0A975GUA0</accession>
<gene>
    <name evidence="1" type="ORF">dnm_100540</name>
</gene>